<dbReference type="InterPro" id="IPR019431">
    <property type="entry name" value="DUF2417"/>
</dbReference>
<evidence type="ECO:0000256" key="1">
    <source>
        <dbReference type="SAM" id="MobiDB-lite"/>
    </source>
</evidence>
<dbReference type="Gene3D" id="3.40.50.1820">
    <property type="entry name" value="alpha/beta hydrolase"/>
    <property type="match status" value="1"/>
</dbReference>
<dbReference type="SUPFAM" id="SSF53474">
    <property type="entry name" value="alpha/beta-Hydrolases"/>
    <property type="match status" value="1"/>
</dbReference>
<feature type="region of interest" description="Disordered" evidence="1">
    <location>
        <begin position="34"/>
        <end position="100"/>
    </location>
</feature>
<keyword evidence="2" id="KW-0472">Membrane</keyword>
<feature type="transmembrane region" description="Helical" evidence="2">
    <location>
        <begin position="212"/>
        <end position="231"/>
    </location>
</feature>
<gene>
    <name evidence="4" type="ORF">RI543_001903</name>
</gene>
<evidence type="ECO:0000256" key="2">
    <source>
        <dbReference type="SAM" id="Phobius"/>
    </source>
</evidence>
<comment type="caution">
    <text evidence="4">The sequence shown here is derived from an EMBL/GenBank/DDBJ whole genome shotgun (WGS) entry which is preliminary data.</text>
</comment>
<feature type="transmembrane region" description="Helical" evidence="2">
    <location>
        <begin position="186"/>
        <end position="206"/>
    </location>
</feature>
<accession>A0AAN8A980</accession>
<evidence type="ECO:0000313" key="5">
    <source>
        <dbReference type="Proteomes" id="UP001306508"/>
    </source>
</evidence>
<feature type="compositionally biased region" description="Polar residues" evidence="1">
    <location>
        <begin position="34"/>
        <end position="53"/>
    </location>
</feature>
<feature type="transmembrane region" description="Helical" evidence="2">
    <location>
        <begin position="119"/>
        <end position="142"/>
    </location>
</feature>
<name>A0AAN8A980_9SACH</name>
<feature type="transmembrane region" description="Helical" evidence="2">
    <location>
        <begin position="268"/>
        <end position="286"/>
    </location>
</feature>
<dbReference type="Pfam" id="PF10329">
    <property type="entry name" value="DUF2417"/>
    <property type="match status" value="1"/>
</dbReference>
<sequence length="610" mass="70538">MNSRGYDNGLMPPNEAIPVHGTNLVDTRRYSPEVDTNANLENESEPLISSSKINHPGKSHRQLGTKIPASDSYNSVSQNRLGERNNINQREEDSEQYSGQSERVETRQKYLLFLRNWRWFLHLVIFINILFLVCVLVSEFFVELFPPSSRNESFDNFVLLVIALSGNCFNVWFTDIGLLSTIDCKINTLLFVVPIIDILILSSTQYTRYRMSGLTLTVFSWLILTFALNLIQSYKLKGYANQLNGIFNQNRHTMKEWLIIGFRNACKIILLLLLILNTLNTLLFTIDTHNMNKPNRYFFIGQDHRRTIHLRCYGLDNVDSTQPIIIYEHGGEETSYKSGRWLEELYLLGHVERICMYDRVGYGLSDSVSMPWSLKDSSEALRYALVEDMKLNGPFLVIGYDYGGLVARTFVGDNRELCSGLMLIESWHEELLKKNYLSRLFPGDGRDDDDGNDKGSLSDSQLSLRLIEKEIGKRKGYKIWWHGLWSTIGLDSHYSWLIKRRGSSERLVGKDMIHEGKFLRTKFAETLTSSLLSYRDILQSNEKIRNVKLSVVSSKEMIKKSSLWGDWQRQLTKISTKVKEWKIVDGEHEFFENNNAKELVQAVLLRLLEE</sequence>
<evidence type="ECO:0000313" key="4">
    <source>
        <dbReference type="EMBL" id="KAK5780780.1"/>
    </source>
</evidence>
<evidence type="ECO:0000259" key="3">
    <source>
        <dbReference type="Pfam" id="PF00561"/>
    </source>
</evidence>
<dbReference type="InterPro" id="IPR000073">
    <property type="entry name" value="AB_hydrolase_1"/>
</dbReference>
<organism evidence="4 5">
    <name type="scientific">Arxiozyma heterogenica</name>
    <dbReference type="NCBI Taxonomy" id="278026"/>
    <lineage>
        <taxon>Eukaryota</taxon>
        <taxon>Fungi</taxon>
        <taxon>Dikarya</taxon>
        <taxon>Ascomycota</taxon>
        <taxon>Saccharomycotina</taxon>
        <taxon>Saccharomycetes</taxon>
        <taxon>Saccharomycetales</taxon>
        <taxon>Saccharomycetaceae</taxon>
        <taxon>Arxiozyma</taxon>
    </lineage>
</organism>
<keyword evidence="2" id="KW-1133">Transmembrane helix</keyword>
<dbReference type="Proteomes" id="UP001306508">
    <property type="component" value="Unassembled WGS sequence"/>
</dbReference>
<feature type="transmembrane region" description="Helical" evidence="2">
    <location>
        <begin position="154"/>
        <end position="174"/>
    </location>
</feature>
<protein>
    <recommendedName>
        <fullName evidence="3">AB hydrolase-1 domain-containing protein</fullName>
    </recommendedName>
</protein>
<dbReference type="EMBL" id="JAWIZZ010000040">
    <property type="protein sequence ID" value="KAK5780780.1"/>
    <property type="molecule type" value="Genomic_DNA"/>
</dbReference>
<reference evidence="5" key="1">
    <citation type="submission" date="2023-07" db="EMBL/GenBank/DDBJ databases">
        <title>A draft genome of Kazachstania heterogenica Y-27499.</title>
        <authorList>
            <person name="Donic C."/>
            <person name="Kralova J.S."/>
            <person name="Fidel L."/>
            <person name="Ben-Dor S."/>
            <person name="Jung S."/>
        </authorList>
    </citation>
    <scope>NUCLEOTIDE SEQUENCE [LARGE SCALE GENOMIC DNA]</scope>
    <source>
        <strain evidence="5">Y27499</strain>
    </source>
</reference>
<keyword evidence="2" id="KW-0812">Transmembrane</keyword>
<proteinExistence type="predicted"/>
<feature type="compositionally biased region" description="Polar residues" evidence="1">
    <location>
        <begin position="71"/>
        <end position="88"/>
    </location>
</feature>
<feature type="domain" description="AB hydrolase-1" evidence="3">
    <location>
        <begin position="323"/>
        <end position="591"/>
    </location>
</feature>
<dbReference type="InterPro" id="IPR029058">
    <property type="entry name" value="AB_hydrolase_fold"/>
</dbReference>
<dbReference type="AlphaFoldDB" id="A0AAN8A980"/>
<dbReference type="Pfam" id="PF00561">
    <property type="entry name" value="Abhydrolase_1"/>
    <property type="match status" value="1"/>
</dbReference>
<keyword evidence="5" id="KW-1185">Reference proteome</keyword>